<dbReference type="AlphaFoldDB" id="A0A0A9H7H2"/>
<name>A0A0A9H7H2_ARUDO</name>
<reference evidence="1" key="1">
    <citation type="submission" date="2014-09" db="EMBL/GenBank/DDBJ databases">
        <authorList>
            <person name="Magalhaes I.L.F."/>
            <person name="Oliveira U."/>
            <person name="Santos F.R."/>
            <person name="Vidigal T.H.D.A."/>
            <person name="Brescovit A.D."/>
            <person name="Santos A.J."/>
        </authorList>
    </citation>
    <scope>NUCLEOTIDE SEQUENCE</scope>
    <source>
        <tissue evidence="1">Shoot tissue taken approximately 20 cm above the soil surface</tissue>
    </source>
</reference>
<reference evidence="1" key="2">
    <citation type="journal article" date="2015" name="Data Brief">
        <title>Shoot transcriptome of the giant reed, Arundo donax.</title>
        <authorList>
            <person name="Barrero R.A."/>
            <person name="Guerrero F.D."/>
            <person name="Moolhuijzen P."/>
            <person name="Goolsby J.A."/>
            <person name="Tidwell J."/>
            <person name="Bellgard S.E."/>
            <person name="Bellgard M.I."/>
        </authorList>
    </citation>
    <scope>NUCLEOTIDE SEQUENCE</scope>
    <source>
        <tissue evidence="1">Shoot tissue taken approximately 20 cm above the soil surface</tissue>
    </source>
</reference>
<protein>
    <submittedName>
        <fullName evidence="1">Uncharacterized protein</fullName>
    </submittedName>
</protein>
<accession>A0A0A9H7H2</accession>
<proteinExistence type="predicted"/>
<dbReference type="EMBL" id="GBRH01164791">
    <property type="protein sequence ID" value="JAE33105.1"/>
    <property type="molecule type" value="Transcribed_RNA"/>
</dbReference>
<organism evidence="1">
    <name type="scientific">Arundo donax</name>
    <name type="common">Giant reed</name>
    <name type="synonym">Donax arundinaceus</name>
    <dbReference type="NCBI Taxonomy" id="35708"/>
    <lineage>
        <taxon>Eukaryota</taxon>
        <taxon>Viridiplantae</taxon>
        <taxon>Streptophyta</taxon>
        <taxon>Embryophyta</taxon>
        <taxon>Tracheophyta</taxon>
        <taxon>Spermatophyta</taxon>
        <taxon>Magnoliopsida</taxon>
        <taxon>Liliopsida</taxon>
        <taxon>Poales</taxon>
        <taxon>Poaceae</taxon>
        <taxon>PACMAD clade</taxon>
        <taxon>Arundinoideae</taxon>
        <taxon>Arundineae</taxon>
        <taxon>Arundo</taxon>
    </lineage>
</organism>
<sequence length="68" mass="7654">MIVFSVALIPAIFSFLKHAHINRYSFFSLDLRISICTPALLRFSRRTTVGRLSNIASRLGVFLDAPNT</sequence>
<evidence type="ECO:0000313" key="1">
    <source>
        <dbReference type="EMBL" id="JAE33105.1"/>
    </source>
</evidence>